<proteinExistence type="predicted"/>
<gene>
    <name evidence="1" type="ORF">V2W30_33175</name>
</gene>
<name>A0ACD5AL01_9ACTN</name>
<organism evidence="1 2">
    <name type="scientific">Streptomyces citrinus</name>
    <dbReference type="NCBI Taxonomy" id="3118173"/>
    <lineage>
        <taxon>Bacteria</taxon>
        <taxon>Bacillati</taxon>
        <taxon>Actinomycetota</taxon>
        <taxon>Actinomycetes</taxon>
        <taxon>Kitasatosporales</taxon>
        <taxon>Streptomycetaceae</taxon>
        <taxon>Streptomyces</taxon>
    </lineage>
</organism>
<dbReference type="EMBL" id="CP146022">
    <property type="protein sequence ID" value="WWQ67710.1"/>
    <property type="molecule type" value="Genomic_DNA"/>
</dbReference>
<evidence type="ECO:0000313" key="1">
    <source>
        <dbReference type="EMBL" id="WWQ67710.1"/>
    </source>
</evidence>
<keyword evidence="2" id="KW-1185">Reference proteome</keyword>
<sequence length="243" mass="25928">MSDTPTVTAPTGTAPALRSIAAAGPITRPAPLRQAVYDALIEMIINGTLSPGQHLVEAELAERLGVSRQPVREALQRLQAAGWVDLRPAQGAFVHAPTVEECAQLLGVRAVLETYSAQGAARHATARDVADLWELQETGIAALAAGDARAIVEANAALHSHITALSRNAVLAELIPQVDQRVRWYYMPIAKPRGKDAWSEHALIIEAIATGDPERAEALMRRHTQNTTDFYCKQIAAAAGLGG</sequence>
<accession>A0ACD5AL01</accession>
<dbReference type="Proteomes" id="UP001432251">
    <property type="component" value="Chromosome"/>
</dbReference>
<protein>
    <submittedName>
        <fullName evidence="1">GntR family transcriptional regulator</fullName>
    </submittedName>
</protein>
<evidence type="ECO:0000313" key="2">
    <source>
        <dbReference type="Proteomes" id="UP001432251"/>
    </source>
</evidence>
<reference evidence="1" key="1">
    <citation type="journal article" date="2025" name="Int. J. Syst. Evol. Microbiol.">
        <title>Streptomyces citrinus sp. nov., with yellow diffusible pigment.</title>
        <authorList>
            <person name="He Y."/>
            <person name="Yang E."/>
            <person name="Xu J."/>
            <person name="Sun Y."/>
            <person name="Sun L."/>
        </authorList>
    </citation>
    <scope>NUCLEOTIDE SEQUENCE</scope>
    <source>
        <strain evidence="1">Q6</strain>
    </source>
</reference>